<dbReference type="PANTHER" id="PTHR46539">
    <property type="entry name" value="E3 UBIQUITIN-PROTEIN LIGASE ATL42"/>
    <property type="match status" value="1"/>
</dbReference>
<dbReference type="OrthoDB" id="8062037at2759"/>
<evidence type="ECO:0000256" key="11">
    <source>
        <dbReference type="SAM" id="SignalP"/>
    </source>
</evidence>
<keyword evidence="15" id="KW-1185">Reference proteome</keyword>
<feature type="signal peptide" evidence="11">
    <location>
        <begin position="1"/>
        <end position="16"/>
    </location>
</feature>
<dbReference type="GO" id="GO:0016020">
    <property type="term" value="C:membrane"/>
    <property type="evidence" value="ECO:0007669"/>
    <property type="project" value="UniProtKB-SubCell"/>
</dbReference>
<dbReference type="InterPro" id="IPR001841">
    <property type="entry name" value="Znf_RING"/>
</dbReference>
<keyword evidence="5" id="KW-0862">Zinc</keyword>
<keyword evidence="6 10" id="KW-1133">Transmembrane helix</keyword>
<keyword evidence="11" id="KW-0732">Signal</keyword>
<feature type="disulfide bond" evidence="8">
    <location>
        <begin position="159"/>
        <end position="168"/>
    </location>
</feature>
<keyword evidence="8" id="KW-0245">EGF-like domain</keyword>
<feature type="chain" id="PRO_5035834999" description="RING-type domain-containing protein" evidence="11">
    <location>
        <begin position="17"/>
        <end position="470"/>
    </location>
</feature>
<sequence length="470" mass="54628">MSYNLLLLTIHFGISAEKWIQQDTFGLQQLNILNNNYDDVVFEANFSEKQVSILMICETTPNFTSLSEIYDDQNFQCICDWNAFEFTETSQKLMLIRDSEKNYNSYFTNTKFSKSVSIYVGIFSKSNDSLNISINSKLQDDCLSLCKNSGQCIQHTCNCLEGYFGYDCEYQGFDILVQDYLEKDKLYYLDVMKIGSSDFSLEFQNSGKVSHQCFLENPYLRKAAIEESTSIKISAEDIMKCQLISTPSSKTQHYIIIQSYSVGFIYIQYYQKEEIDHFKTIIITVVSTGAICLCCFVICIFKCYRLKLEKTQQTNIANNIANLSQNQKIFESSFDWTHLIPAVEYQSLLRKSPQIKDQIECQICLDSFKYEQFVRVTYCMHVYHYKCFDKWMKQNLICPICRSPQDRKSIDKILVQENLVNVAQSYSQSSNRNPEGHSQYLYQPRNKRYGDFPILTNNRTGGSSKLIQSN</sequence>
<evidence type="ECO:0000256" key="8">
    <source>
        <dbReference type="PROSITE-ProRule" id="PRU00076"/>
    </source>
</evidence>
<protein>
    <recommendedName>
        <fullName evidence="16">RING-type domain-containing protein</fullName>
    </recommendedName>
</protein>
<dbReference type="PROSITE" id="PS01186">
    <property type="entry name" value="EGF_2"/>
    <property type="match status" value="1"/>
</dbReference>
<evidence type="ECO:0000313" key="15">
    <source>
        <dbReference type="Proteomes" id="UP000683925"/>
    </source>
</evidence>
<evidence type="ECO:0000256" key="2">
    <source>
        <dbReference type="ARBA" id="ARBA00022692"/>
    </source>
</evidence>
<dbReference type="EMBL" id="CAJJDP010000008">
    <property type="protein sequence ID" value="CAD8138599.1"/>
    <property type="molecule type" value="Genomic_DNA"/>
</dbReference>
<evidence type="ECO:0000256" key="7">
    <source>
        <dbReference type="ARBA" id="ARBA00023136"/>
    </source>
</evidence>
<feature type="domain" description="EGF-like" evidence="12">
    <location>
        <begin position="138"/>
        <end position="169"/>
    </location>
</feature>
<comment type="subcellular location">
    <subcellularLocation>
        <location evidence="1">Membrane</location>
    </subcellularLocation>
</comment>
<dbReference type="SMART" id="SM00184">
    <property type="entry name" value="RING"/>
    <property type="match status" value="1"/>
</dbReference>
<dbReference type="PROSITE" id="PS50089">
    <property type="entry name" value="ZF_RING_2"/>
    <property type="match status" value="1"/>
</dbReference>
<evidence type="ECO:0000256" key="6">
    <source>
        <dbReference type="ARBA" id="ARBA00022989"/>
    </source>
</evidence>
<feature type="transmembrane region" description="Helical" evidence="10">
    <location>
        <begin position="281"/>
        <end position="301"/>
    </location>
</feature>
<dbReference type="GO" id="GO:0008270">
    <property type="term" value="F:zinc ion binding"/>
    <property type="evidence" value="ECO:0007669"/>
    <property type="project" value="UniProtKB-KW"/>
</dbReference>
<dbReference type="PROSITE" id="PS00022">
    <property type="entry name" value="EGF_1"/>
    <property type="match status" value="1"/>
</dbReference>
<keyword evidence="4 9" id="KW-0863">Zinc-finger</keyword>
<feature type="disulfide bond" evidence="8">
    <location>
        <begin position="142"/>
        <end position="152"/>
    </location>
</feature>
<dbReference type="AlphaFoldDB" id="A0A8S1SH58"/>
<evidence type="ECO:0000313" key="14">
    <source>
        <dbReference type="EMBL" id="CAD8138599.1"/>
    </source>
</evidence>
<dbReference type="OMA" id="PAVEYQS"/>
<evidence type="ECO:0000259" key="13">
    <source>
        <dbReference type="PROSITE" id="PS50089"/>
    </source>
</evidence>
<dbReference type="CDD" id="cd00054">
    <property type="entry name" value="EGF_CA"/>
    <property type="match status" value="1"/>
</dbReference>
<evidence type="ECO:0000256" key="10">
    <source>
        <dbReference type="SAM" id="Phobius"/>
    </source>
</evidence>
<name>A0A8S1SH58_PAROT</name>
<dbReference type="InterPro" id="IPR000742">
    <property type="entry name" value="EGF"/>
</dbReference>
<evidence type="ECO:0000256" key="1">
    <source>
        <dbReference type="ARBA" id="ARBA00004370"/>
    </source>
</evidence>
<keyword evidence="8" id="KW-1015">Disulfide bond</keyword>
<dbReference type="Proteomes" id="UP000683925">
    <property type="component" value="Unassembled WGS sequence"/>
</dbReference>
<evidence type="ECO:0000256" key="5">
    <source>
        <dbReference type="ARBA" id="ARBA00022833"/>
    </source>
</evidence>
<keyword evidence="3" id="KW-0479">Metal-binding</keyword>
<keyword evidence="7 10" id="KW-0472">Membrane</keyword>
<proteinExistence type="predicted"/>
<evidence type="ECO:0000256" key="9">
    <source>
        <dbReference type="PROSITE-ProRule" id="PRU00175"/>
    </source>
</evidence>
<comment type="caution">
    <text evidence="14">The sequence shown here is derived from an EMBL/GenBank/DDBJ whole genome shotgun (WGS) entry which is preliminary data.</text>
</comment>
<dbReference type="Pfam" id="PF13639">
    <property type="entry name" value="zf-RING_2"/>
    <property type="match status" value="1"/>
</dbReference>
<accession>A0A8S1SH58</accession>
<gene>
    <name evidence="14" type="ORF">POCTA_138.1.T0090461</name>
</gene>
<evidence type="ECO:0008006" key="16">
    <source>
        <dbReference type="Google" id="ProtNLM"/>
    </source>
</evidence>
<comment type="caution">
    <text evidence="8">Lacks conserved residue(s) required for the propagation of feature annotation.</text>
</comment>
<feature type="domain" description="RING-type" evidence="13">
    <location>
        <begin position="361"/>
        <end position="402"/>
    </location>
</feature>
<evidence type="ECO:0000256" key="3">
    <source>
        <dbReference type="ARBA" id="ARBA00022723"/>
    </source>
</evidence>
<organism evidence="14 15">
    <name type="scientific">Paramecium octaurelia</name>
    <dbReference type="NCBI Taxonomy" id="43137"/>
    <lineage>
        <taxon>Eukaryota</taxon>
        <taxon>Sar</taxon>
        <taxon>Alveolata</taxon>
        <taxon>Ciliophora</taxon>
        <taxon>Intramacronucleata</taxon>
        <taxon>Oligohymenophorea</taxon>
        <taxon>Peniculida</taxon>
        <taxon>Parameciidae</taxon>
        <taxon>Paramecium</taxon>
    </lineage>
</organism>
<evidence type="ECO:0000256" key="4">
    <source>
        <dbReference type="ARBA" id="ARBA00022771"/>
    </source>
</evidence>
<dbReference type="PROSITE" id="PS50026">
    <property type="entry name" value="EGF_3"/>
    <property type="match status" value="1"/>
</dbReference>
<reference evidence="14" key="1">
    <citation type="submission" date="2021-01" db="EMBL/GenBank/DDBJ databases">
        <authorList>
            <consortium name="Genoscope - CEA"/>
            <person name="William W."/>
        </authorList>
    </citation>
    <scope>NUCLEOTIDE SEQUENCE</scope>
</reference>
<evidence type="ECO:0000259" key="12">
    <source>
        <dbReference type="PROSITE" id="PS50026"/>
    </source>
</evidence>
<keyword evidence="2 10" id="KW-0812">Transmembrane</keyword>
<dbReference type="PANTHER" id="PTHR46539:SF1">
    <property type="entry name" value="E3 UBIQUITIN-PROTEIN LIGASE ATL42"/>
    <property type="match status" value="1"/>
</dbReference>